<dbReference type="PROSITE" id="PS00237">
    <property type="entry name" value="G_PROTEIN_RECEP_F1_1"/>
    <property type="match status" value="1"/>
</dbReference>
<dbReference type="Proteomes" id="UP000014760">
    <property type="component" value="Unassembled WGS sequence"/>
</dbReference>
<evidence type="ECO:0000256" key="6">
    <source>
        <dbReference type="ARBA" id="ARBA00023136"/>
    </source>
</evidence>
<evidence type="ECO:0000256" key="10">
    <source>
        <dbReference type="SAM" id="Phobius"/>
    </source>
</evidence>
<dbReference type="EnsemblMetazoa" id="CapteT136526">
    <property type="protein sequence ID" value="CapteP136526"/>
    <property type="gene ID" value="CapteG136526"/>
</dbReference>
<feature type="non-terminal residue" evidence="12">
    <location>
        <position position="121"/>
    </location>
</feature>
<dbReference type="CDD" id="cd00637">
    <property type="entry name" value="7tm_classA_rhodopsin-like"/>
    <property type="match status" value="1"/>
</dbReference>
<dbReference type="HOGENOM" id="CLU_2229784_0_0_1"/>
<feature type="transmembrane region" description="Helical" evidence="10">
    <location>
        <begin position="102"/>
        <end position="120"/>
    </location>
</feature>
<dbReference type="PANTHER" id="PTHR24249">
    <property type="entry name" value="HISTAMINE RECEPTOR-RELATED G-PROTEIN COUPLED RECEPTOR"/>
    <property type="match status" value="1"/>
</dbReference>
<dbReference type="GO" id="GO:0005886">
    <property type="term" value="C:plasma membrane"/>
    <property type="evidence" value="ECO:0007669"/>
    <property type="project" value="UniProtKB-SubCell"/>
</dbReference>
<protein>
    <recommendedName>
        <fullName evidence="11">G-protein coupled receptors family 1 profile domain-containing protein</fullName>
    </recommendedName>
</protein>
<evidence type="ECO:0000256" key="4">
    <source>
        <dbReference type="ARBA" id="ARBA00022989"/>
    </source>
</evidence>
<keyword evidence="14" id="KW-1185">Reference proteome</keyword>
<evidence type="ECO:0000313" key="14">
    <source>
        <dbReference type="Proteomes" id="UP000014760"/>
    </source>
</evidence>
<dbReference type="SUPFAM" id="SSF81321">
    <property type="entry name" value="Family A G protein-coupled receptor-like"/>
    <property type="match status" value="1"/>
</dbReference>
<comment type="similarity">
    <text evidence="9">Belongs to the G-protein coupled receptor 1 family.</text>
</comment>
<dbReference type="PROSITE" id="PS50262">
    <property type="entry name" value="G_PROTEIN_RECEP_F1_2"/>
    <property type="match status" value="1"/>
</dbReference>
<keyword evidence="5 9" id="KW-0297">G-protein coupled receptor</keyword>
<gene>
    <name evidence="12" type="ORF">CAPTEDRAFT_136526</name>
</gene>
<keyword evidence="6 10" id="KW-0472">Membrane</keyword>
<keyword evidence="7 9" id="KW-0675">Receptor</keyword>
<reference evidence="12 14" key="2">
    <citation type="journal article" date="2013" name="Nature">
        <title>Insights into bilaterian evolution from three spiralian genomes.</title>
        <authorList>
            <person name="Simakov O."/>
            <person name="Marletaz F."/>
            <person name="Cho S.J."/>
            <person name="Edsinger-Gonzales E."/>
            <person name="Havlak P."/>
            <person name="Hellsten U."/>
            <person name="Kuo D.H."/>
            <person name="Larsson T."/>
            <person name="Lv J."/>
            <person name="Arendt D."/>
            <person name="Savage R."/>
            <person name="Osoegawa K."/>
            <person name="de Jong P."/>
            <person name="Grimwood J."/>
            <person name="Chapman J.A."/>
            <person name="Shapiro H."/>
            <person name="Aerts A."/>
            <person name="Otillar R.P."/>
            <person name="Terry A.Y."/>
            <person name="Boore J.L."/>
            <person name="Grigoriev I.V."/>
            <person name="Lindberg D.R."/>
            <person name="Seaver E.C."/>
            <person name="Weisblat D.A."/>
            <person name="Putnam N.H."/>
            <person name="Rokhsar D.S."/>
        </authorList>
    </citation>
    <scope>NUCLEOTIDE SEQUENCE</scope>
    <source>
        <strain evidence="12 14">I ESC-2004</strain>
    </source>
</reference>
<dbReference type="Pfam" id="PF00001">
    <property type="entry name" value="7tm_1"/>
    <property type="match status" value="1"/>
</dbReference>
<dbReference type="PRINTS" id="PR00237">
    <property type="entry name" value="GPCRRHODOPSN"/>
</dbReference>
<keyword evidence="8 9" id="KW-0807">Transducer</keyword>
<keyword evidence="3 9" id="KW-0812">Transmembrane</keyword>
<accession>R7UIS5</accession>
<dbReference type="AlphaFoldDB" id="R7UIS5"/>
<evidence type="ECO:0000256" key="5">
    <source>
        <dbReference type="ARBA" id="ARBA00023040"/>
    </source>
</evidence>
<reference evidence="14" key="1">
    <citation type="submission" date="2012-12" db="EMBL/GenBank/DDBJ databases">
        <authorList>
            <person name="Hellsten U."/>
            <person name="Grimwood J."/>
            <person name="Chapman J.A."/>
            <person name="Shapiro H."/>
            <person name="Aerts A."/>
            <person name="Otillar R.P."/>
            <person name="Terry A.Y."/>
            <person name="Boore J.L."/>
            <person name="Simakov O."/>
            <person name="Marletaz F."/>
            <person name="Cho S.-J."/>
            <person name="Edsinger-Gonzales E."/>
            <person name="Havlak P."/>
            <person name="Kuo D.-H."/>
            <person name="Larsson T."/>
            <person name="Lv J."/>
            <person name="Arendt D."/>
            <person name="Savage R."/>
            <person name="Osoegawa K."/>
            <person name="de Jong P."/>
            <person name="Lindberg D.R."/>
            <person name="Seaver E.C."/>
            <person name="Weisblat D.A."/>
            <person name="Putnam N.H."/>
            <person name="Grigoriev I.V."/>
            <person name="Rokhsar D.S."/>
        </authorList>
    </citation>
    <scope>NUCLEOTIDE SEQUENCE</scope>
    <source>
        <strain evidence="14">I ESC-2004</strain>
    </source>
</reference>
<evidence type="ECO:0000313" key="13">
    <source>
        <dbReference type="EnsemblMetazoa" id="CapteP136526"/>
    </source>
</evidence>
<dbReference type="OMA" id="CKITYYL"/>
<dbReference type="EMBL" id="KB302967">
    <property type="protein sequence ID" value="ELU03703.1"/>
    <property type="molecule type" value="Genomic_DNA"/>
</dbReference>
<dbReference type="Gene3D" id="1.20.1070.10">
    <property type="entry name" value="Rhodopsin 7-helix transmembrane proteins"/>
    <property type="match status" value="1"/>
</dbReference>
<evidence type="ECO:0000256" key="8">
    <source>
        <dbReference type="ARBA" id="ARBA00023224"/>
    </source>
</evidence>
<evidence type="ECO:0000259" key="11">
    <source>
        <dbReference type="PROSITE" id="PS50262"/>
    </source>
</evidence>
<comment type="subcellular location">
    <subcellularLocation>
        <location evidence="1">Cell membrane</location>
        <topology evidence="1">Multi-pass membrane protein</topology>
    </subcellularLocation>
</comment>
<proteinExistence type="inferred from homology"/>
<keyword evidence="4 10" id="KW-1133">Transmembrane helix</keyword>
<evidence type="ECO:0000256" key="3">
    <source>
        <dbReference type="ARBA" id="ARBA00022692"/>
    </source>
</evidence>
<dbReference type="InterPro" id="IPR000276">
    <property type="entry name" value="GPCR_Rhodpsn"/>
</dbReference>
<name>R7UIS5_CAPTE</name>
<evidence type="ECO:0000256" key="9">
    <source>
        <dbReference type="RuleBase" id="RU000688"/>
    </source>
</evidence>
<dbReference type="STRING" id="283909.R7UIS5"/>
<evidence type="ECO:0000313" key="12">
    <source>
        <dbReference type="EMBL" id="ELU03703.1"/>
    </source>
</evidence>
<dbReference type="InterPro" id="IPR050569">
    <property type="entry name" value="TAAR"/>
</dbReference>
<feature type="transmembrane region" description="Helical" evidence="10">
    <location>
        <begin position="58"/>
        <end position="81"/>
    </location>
</feature>
<reference evidence="13" key="3">
    <citation type="submission" date="2015-06" db="UniProtKB">
        <authorList>
            <consortium name="EnsemblMetazoa"/>
        </authorList>
    </citation>
    <scope>IDENTIFICATION</scope>
</reference>
<feature type="domain" description="G-protein coupled receptors family 1 profile" evidence="11">
    <location>
        <begin position="1"/>
        <end position="121"/>
    </location>
</feature>
<dbReference type="InterPro" id="IPR017452">
    <property type="entry name" value="GPCR_Rhodpsn_7TM"/>
</dbReference>
<dbReference type="OrthoDB" id="6102451at2759"/>
<evidence type="ECO:0000256" key="1">
    <source>
        <dbReference type="ARBA" id="ARBA00004651"/>
    </source>
</evidence>
<evidence type="ECO:0000256" key="7">
    <source>
        <dbReference type="ARBA" id="ARBA00023170"/>
    </source>
</evidence>
<sequence length="121" mass="13279">MQPAVKGYADLSSVNRRPMSITDAFLINLSVSDLCVGAVACAPSVYPAWTEHWPYGDIWCQISGVVHGSSVTVSIWSISLVSIDRFFAVTWPLKYSAMVTRYRCGVIILSLWSCALVSFLA</sequence>
<keyword evidence="2" id="KW-1003">Cell membrane</keyword>
<organism evidence="12">
    <name type="scientific">Capitella teleta</name>
    <name type="common">Polychaete worm</name>
    <dbReference type="NCBI Taxonomy" id="283909"/>
    <lineage>
        <taxon>Eukaryota</taxon>
        <taxon>Metazoa</taxon>
        <taxon>Spiralia</taxon>
        <taxon>Lophotrochozoa</taxon>
        <taxon>Annelida</taxon>
        <taxon>Polychaeta</taxon>
        <taxon>Sedentaria</taxon>
        <taxon>Scolecida</taxon>
        <taxon>Capitellidae</taxon>
        <taxon>Capitella</taxon>
    </lineage>
</organism>
<dbReference type="GO" id="GO:0004930">
    <property type="term" value="F:G protein-coupled receptor activity"/>
    <property type="evidence" value="ECO:0007669"/>
    <property type="project" value="UniProtKB-KW"/>
</dbReference>
<feature type="transmembrane region" description="Helical" evidence="10">
    <location>
        <begin position="25"/>
        <end position="46"/>
    </location>
</feature>
<evidence type="ECO:0000256" key="2">
    <source>
        <dbReference type="ARBA" id="ARBA00022475"/>
    </source>
</evidence>
<dbReference type="EMBL" id="AMQN01024378">
    <property type="status" value="NOT_ANNOTATED_CDS"/>
    <property type="molecule type" value="Genomic_DNA"/>
</dbReference>